<dbReference type="InterPro" id="IPR036770">
    <property type="entry name" value="Ankyrin_rpt-contain_sf"/>
</dbReference>
<dbReference type="SUPFAM" id="SSF48403">
    <property type="entry name" value="Ankyrin repeat"/>
    <property type="match status" value="1"/>
</dbReference>
<dbReference type="GO" id="GO:0015204">
    <property type="term" value="F:urea transmembrane transporter activity"/>
    <property type="evidence" value="ECO:0007669"/>
    <property type="project" value="InterPro"/>
</dbReference>
<comment type="caution">
    <text evidence="9">The sequence shown here is derived from an EMBL/GenBank/DDBJ whole genome shotgun (WGS) entry which is preliminary data.</text>
</comment>
<dbReference type="Proteomes" id="UP000663845">
    <property type="component" value="Unassembled WGS sequence"/>
</dbReference>
<dbReference type="AlphaFoldDB" id="A0A813P8F5"/>
<keyword evidence="5 8" id="KW-1133">Transmembrane helix</keyword>
<dbReference type="InterPro" id="IPR029020">
    <property type="entry name" value="Ammonium/urea_transptr"/>
</dbReference>
<comment type="similarity">
    <text evidence="2">Belongs to the urea transporter family.</text>
</comment>
<proteinExistence type="inferred from homology"/>
<dbReference type="Gene3D" id="1.10.3430.10">
    <property type="entry name" value="Ammonium transporter AmtB like domains"/>
    <property type="match status" value="1"/>
</dbReference>
<reference evidence="9" key="1">
    <citation type="submission" date="2021-02" db="EMBL/GenBank/DDBJ databases">
        <authorList>
            <person name="Nowell W R."/>
        </authorList>
    </citation>
    <scope>NUCLEOTIDE SEQUENCE</scope>
</reference>
<protein>
    <submittedName>
        <fullName evidence="9">Uncharacterized protein</fullName>
    </submittedName>
</protein>
<accession>A0A813P8F5</accession>
<comment type="catalytic activity">
    <reaction evidence="7">
        <text>urea(in) = urea(out)</text>
        <dbReference type="Rhea" id="RHEA:32799"/>
        <dbReference type="ChEBI" id="CHEBI:16199"/>
    </reaction>
</comment>
<evidence type="ECO:0000256" key="3">
    <source>
        <dbReference type="ARBA" id="ARBA00022475"/>
    </source>
</evidence>
<dbReference type="GO" id="GO:0005886">
    <property type="term" value="C:plasma membrane"/>
    <property type="evidence" value="ECO:0007669"/>
    <property type="project" value="UniProtKB-SubCell"/>
</dbReference>
<evidence type="ECO:0000256" key="6">
    <source>
        <dbReference type="ARBA" id="ARBA00023136"/>
    </source>
</evidence>
<evidence type="ECO:0000256" key="4">
    <source>
        <dbReference type="ARBA" id="ARBA00022692"/>
    </source>
</evidence>
<evidence type="ECO:0000256" key="2">
    <source>
        <dbReference type="ARBA" id="ARBA00005914"/>
    </source>
</evidence>
<organism evidence="9 10">
    <name type="scientific">Adineta steineri</name>
    <dbReference type="NCBI Taxonomy" id="433720"/>
    <lineage>
        <taxon>Eukaryota</taxon>
        <taxon>Metazoa</taxon>
        <taxon>Spiralia</taxon>
        <taxon>Gnathifera</taxon>
        <taxon>Rotifera</taxon>
        <taxon>Eurotatoria</taxon>
        <taxon>Bdelloidea</taxon>
        <taxon>Adinetida</taxon>
        <taxon>Adinetidae</taxon>
        <taxon>Adineta</taxon>
    </lineage>
</organism>
<comment type="subcellular location">
    <subcellularLocation>
        <location evidence="1">Cell membrane</location>
        <topology evidence="1">Multi-pass membrane protein</topology>
    </subcellularLocation>
</comment>
<evidence type="ECO:0000256" key="8">
    <source>
        <dbReference type="SAM" id="Phobius"/>
    </source>
</evidence>
<dbReference type="InterPro" id="IPR004937">
    <property type="entry name" value="Urea_transporter"/>
</dbReference>
<dbReference type="Pfam" id="PF03253">
    <property type="entry name" value="UT"/>
    <property type="match status" value="1"/>
</dbReference>
<evidence type="ECO:0000256" key="7">
    <source>
        <dbReference type="ARBA" id="ARBA00033993"/>
    </source>
</evidence>
<evidence type="ECO:0000256" key="5">
    <source>
        <dbReference type="ARBA" id="ARBA00022989"/>
    </source>
</evidence>
<feature type="transmembrane region" description="Helical" evidence="8">
    <location>
        <begin position="108"/>
        <end position="132"/>
    </location>
</feature>
<dbReference type="EMBL" id="CAJNOG010000012">
    <property type="protein sequence ID" value="CAF0749726.1"/>
    <property type="molecule type" value="Genomic_DNA"/>
</dbReference>
<sequence length="292" mass="33730">MWSSMNSNENYLSEDPTKDQRIFLSKTNRNDEKHLRKDSRGIEHILSHTDRHRPHRKKRIYLLTWRTFINSIFRGIGQVIQLSAAYLFGLSLQSIHAELWSCSSALTYQALGGMFFVLHGYKIWILMLYGSLMTLVVQTCIPSFLNPVGMPALICWIFCLLNGSKKIIPVQIVSNFNGFIYEGSLDAIRCLISCELNPNHGDYDGKNALHLIIITNHYDIVCFLIEIVKFDYAMNFSDSNIKNYLINKIQNKYNPSNISSDKLKPTYTRKTSYLKENLNPINLDEILFPSLF</sequence>
<evidence type="ECO:0000256" key="1">
    <source>
        <dbReference type="ARBA" id="ARBA00004651"/>
    </source>
</evidence>
<name>A0A813P8F5_9BILA</name>
<keyword evidence="4 8" id="KW-0812">Transmembrane</keyword>
<gene>
    <name evidence="9" type="ORF">JYZ213_LOCUS2406</name>
</gene>
<keyword evidence="6 8" id="KW-0472">Membrane</keyword>
<dbReference type="Gene3D" id="1.25.40.20">
    <property type="entry name" value="Ankyrin repeat-containing domain"/>
    <property type="match status" value="1"/>
</dbReference>
<evidence type="ECO:0000313" key="9">
    <source>
        <dbReference type="EMBL" id="CAF0749726.1"/>
    </source>
</evidence>
<evidence type="ECO:0000313" key="10">
    <source>
        <dbReference type="Proteomes" id="UP000663845"/>
    </source>
</evidence>
<keyword evidence="3" id="KW-1003">Cell membrane</keyword>
<feature type="transmembrane region" description="Helical" evidence="8">
    <location>
        <begin position="144"/>
        <end position="163"/>
    </location>
</feature>